<evidence type="ECO:0000313" key="2">
    <source>
        <dbReference type="EMBL" id="QSS64764.1"/>
    </source>
</evidence>
<dbReference type="Proteomes" id="UP000663671">
    <property type="component" value="Chromosome 1"/>
</dbReference>
<gene>
    <name evidence="2" type="ORF">I7I51_01836</name>
</gene>
<protein>
    <submittedName>
        <fullName evidence="2">Uncharacterized protein</fullName>
    </submittedName>
</protein>
<feature type="compositionally biased region" description="Basic and acidic residues" evidence="1">
    <location>
        <begin position="65"/>
        <end position="78"/>
    </location>
</feature>
<dbReference type="EMBL" id="CP069114">
    <property type="protein sequence ID" value="QSS64764.1"/>
    <property type="molecule type" value="Genomic_DNA"/>
</dbReference>
<feature type="region of interest" description="Disordered" evidence="1">
    <location>
        <begin position="63"/>
        <end position="132"/>
    </location>
</feature>
<dbReference type="VEuPathDB" id="FungiDB:I7I51_01836"/>
<feature type="compositionally biased region" description="Basic and acidic residues" evidence="1">
    <location>
        <begin position="109"/>
        <end position="128"/>
    </location>
</feature>
<evidence type="ECO:0000256" key="1">
    <source>
        <dbReference type="SAM" id="MobiDB-lite"/>
    </source>
</evidence>
<reference evidence="2" key="1">
    <citation type="submission" date="2021-01" db="EMBL/GenBank/DDBJ databases">
        <title>Chromosome-level genome assembly of a human fungal pathogen reveals clustering of transcriptionally co-regulated genes.</title>
        <authorList>
            <person name="Voorhies M."/>
            <person name="Cohen S."/>
            <person name="Shea T.P."/>
            <person name="Petrus S."/>
            <person name="Munoz J.F."/>
            <person name="Poplawski S."/>
            <person name="Goldman W.E."/>
            <person name="Michael T."/>
            <person name="Cuomo C.A."/>
            <person name="Sil A."/>
            <person name="Beyhan S."/>
        </authorList>
    </citation>
    <scope>NUCLEOTIDE SEQUENCE</scope>
    <source>
        <strain evidence="2">WU24</strain>
    </source>
</reference>
<evidence type="ECO:0000313" key="3">
    <source>
        <dbReference type="Proteomes" id="UP000663671"/>
    </source>
</evidence>
<dbReference type="AlphaFoldDB" id="A0A8A1MJI6"/>
<proteinExistence type="predicted"/>
<accession>A0A8A1MJI6</accession>
<name>A0A8A1MJI6_AJECA</name>
<sequence length="137" mass="15198">MSPPTVRQLDDNNGTMLGCVGCVAMKVDVTTKVSSTSTLTNAPDDVIRESCNRPIRAAENGCARMTKEDSIKRRDSARKPRQRKWFSTGSKAATRVNEMAARSQGRKVASRDWKIKKEAKGKQGRRDNQINISLDVC</sequence>
<organism evidence="2 3">
    <name type="scientific">Ajellomyces capsulatus</name>
    <name type="common">Darling's disease fungus</name>
    <name type="synonym">Histoplasma capsulatum</name>
    <dbReference type="NCBI Taxonomy" id="5037"/>
    <lineage>
        <taxon>Eukaryota</taxon>
        <taxon>Fungi</taxon>
        <taxon>Dikarya</taxon>
        <taxon>Ascomycota</taxon>
        <taxon>Pezizomycotina</taxon>
        <taxon>Eurotiomycetes</taxon>
        <taxon>Eurotiomycetidae</taxon>
        <taxon>Onygenales</taxon>
        <taxon>Ajellomycetaceae</taxon>
        <taxon>Histoplasma</taxon>
    </lineage>
</organism>